<reference evidence="2 3" key="1">
    <citation type="submission" date="2016-02" db="EMBL/GenBank/DDBJ databases">
        <title>Biosynthesis of antibiotic leucinostatins and their inhibition on Phytophthora in bio-control Purpureocillium lilacinum.</title>
        <authorList>
            <person name="Wang G."/>
            <person name="Liu Z."/>
            <person name="Lin R."/>
            <person name="Li E."/>
            <person name="Mao Z."/>
            <person name="Ling J."/>
            <person name="Yin W."/>
            <person name="Xie B."/>
        </authorList>
    </citation>
    <scope>NUCLEOTIDE SEQUENCE [LARGE SCALE GENOMIC DNA]</scope>
    <source>
        <strain evidence="2">PLFJ-1</strain>
    </source>
</reference>
<comment type="caution">
    <text evidence="2">The sequence shown here is derived from an EMBL/GenBank/DDBJ whole genome shotgun (WGS) entry which is preliminary data.</text>
</comment>
<dbReference type="EMBL" id="LSBI01000001">
    <property type="protein sequence ID" value="OAQ94955.1"/>
    <property type="molecule type" value="Genomic_DNA"/>
</dbReference>
<evidence type="ECO:0000256" key="1">
    <source>
        <dbReference type="SAM" id="MobiDB-lite"/>
    </source>
</evidence>
<dbReference type="AlphaFoldDB" id="A0A179HWR8"/>
<feature type="region of interest" description="Disordered" evidence="1">
    <location>
        <begin position="26"/>
        <end position="52"/>
    </location>
</feature>
<protein>
    <submittedName>
        <fullName evidence="2">Uncharacterized protein</fullName>
    </submittedName>
</protein>
<evidence type="ECO:0000313" key="3">
    <source>
        <dbReference type="Proteomes" id="UP000078340"/>
    </source>
</evidence>
<accession>A0A179HWR8</accession>
<gene>
    <name evidence="2" type="ORF">VFPFJ_01064</name>
</gene>
<evidence type="ECO:0000313" key="2">
    <source>
        <dbReference type="EMBL" id="OAQ94955.1"/>
    </source>
</evidence>
<organism evidence="2 3">
    <name type="scientific">Purpureocillium lilacinum</name>
    <name type="common">Paecilomyces lilacinus</name>
    <dbReference type="NCBI Taxonomy" id="33203"/>
    <lineage>
        <taxon>Eukaryota</taxon>
        <taxon>Fungi</taxon>
        <taxon>Dikarya</taxon>
        <taxon>Ascomycota</taxon>
        <taxon>Pezizomycotina</taxon>
        <taxon>Sordariomycetes</taxon>
        <taxon>Hypocreomycetidae</taxon>
        <taxon>Hypocreales</taxon>
        <taxon>Ophiocordycipitaceae</taxon>
        <taxon>Purpureocillium</taxon>
    </lineage>
</organism>
<feature type="compositionally biased region" description="Basic and acidic residues" evidence="1">
    <location>
        <begin position="37"/>
        <end position="48"/>
    </location>
</feature>
<sequence>MDPSPCLFACLSGFNACVVLERRCGPSPDTTPHHTPRHNDTTRHDTIGSRRPYGAPYVGCQDSGRPLSLPLGFAVLSPQTAVKP</sequence>
<dbReference type="Proteomes" id="UP000078340">
    <property type="component" value="Unassembled WGS sequence"/>
</dbReference>
<name>A0A179HWR8_PURLI</name>
<proteinExistence type="predicted"/>